<keyword evidence="13" id="KW-1185">Reference proteome</keyword>
<feature type="binding site" evidence="8">
    <location>
        <begin position="194"/>
        <end position="198"/>
    </location>
    <ligand>
        <name>GTP</name>
        <dbReference type="ChEBI" id="CHEBI:37565"/>
    </ligand>
</feature>
<evidence type="ECO:0000256" key="2">
    <source>
        <dbReference type="ARBA" id="ARBA00022490"/>
    </source>
</evidence>
<feature type="binding site" evidence="8">
    <location>
        <position position="196"/>
    </location>
    <ligand>
        <name>Mg(2+)</name>
        <dbReference type="ChEBI" id="CHEBI:18420"/>
    </ligand>
</feature>
<keyword evidence="4 8" id="KW-0547">Nucleotide-binding</keyword>
<feature type="compositionally biased region" description="Gly residues" evidence="9">
    <location>
        <begin position="36"/>
        <end position="46"/>
    </location>
</feature>
<dbReference type="PIRSF" id="PIRSF002401">
    <property type="entry name" value="GTP_bd_Obg/CgtA"/>
    <property type="match status" value="1"/>
</dbReference>
<dbReference type="GO" id="GO:0003924">
    <property type="term" value="F:GTPase activity"/>
    <property type="evidence" value="ECO:0007669"/>
    <property type="project" value="UniProtKB-UniRule"/>
</dbReference>
<dbReference type="EC" id="3.6.5.-" evidence="8"/>
<gene>
    <name evidence="8" type="primary">obg</name>
    <name evidence="12" type="ordered locus">Echvi_0592</name>
</gene>
<evidence type="ECO:0000256" key="6">
    <source>
        <dbReference type="ARBA" id="ARBA00022842"/>
    </source>
</evidence>
<dbReference type="Proteomes" id="UP000010796">
    <property type="component" value="Chromosome"/>
</dbReference>
<dbReference type="GO" id="GO:0043022">
    <property type="term" value="F:ribosome binding"/>
    <property type="evidence" value="ECO:0007669"/>
    <property type="project" value="UniProtKB-ARBA"/>
</dbReference>
<evidence type="ECO:0000256" key="5">
    <source>
        <dbReference type="ARBA" id="ARBA00022801"/>
    </source>
</evidence>
<keyword evidence="2 8" id="KW-0963">Cytoplasm</keyword>
<comment type="subunit">
    <text evidence="8">Monomer.</text>
</comment>
<feature type="domain" description="OBG-type G" evidence="10">
    <location>
        <begin position="163"/>
        <end position="329"/>
    </location>
</feature>
<dbReference type="PATRIC" id="fig|926556.3.peg.586"/>
<dbReference type="Gene3D" id="2.70.210.12">
    <property type="entry name" value="GTP1/OBG domain"/>
    <property type="match status" value="1"/>
</dbReference>
<dbReference type="GO" id="GO:0042254">
    <property type="term" value="P:ribosome biogenesis"/>
    <property type="evidence" value="ECO:0007669"/>
    <property type="project" value="UniProtKB-UniRule"/>
</dbReference>
<sequence length="330" mass="35882">MADSNFIDYVKFCSRSGAGGAGSAHFRREKHVPKGGPDGGDGGRGGHIILRGNAQLWTLLHLKYRKHIIAQNGKGGEGGRRSGKDGEDVVLEVPLGTVAKDAETQEVRFEITADGEEVILTKGGRGGLGNDHFKSSTNQAPHYAQPGEEGIEEWIILELKLLADVGLVGFPNAGKSTLLSSISAAKPEIGDYPFTTLVPNLGVVSYRDDRSFVMADIPGIIEGASDGRGLGLRFLRHIERNSILLFLVPADADSIKEQYAILLHELQEYNPELLDKRRILAVSKADMLDEELMEEMKDDLPDGVPSLFISSVSQYNLDKLKDMVYAAIVE</sequence>
<dbReference type="PROSITE" id="PS00905">
    <property type="entry name" value="GTP1_OBG"/>
    <property type="match status" value="1"/>
</dbReference>
<dbReference type="PROSITE" id="PS51710">
    <property type="entry name" value="G_OBG"/>
    <property type="match status" value="1"/>
</dbReference>
<dbReference type="PRINTS" id="PR00326">
    <property type="entry name" value="GTP1OBG"/>
</dbReference>
<dbReference type="PANTHER" id="PTHR11702:SF31">
    <property type="entry name" value="MITOCHONDRIAL RIBOSOME-ASSOCIATED GTPASE 2"/>
    <property type="match status" value="1"/>
</dbReference>
<dbReference type="Gene3D" id="3.40.50.300">
    <property type="entry name" value="P-loop containing nucleotide triphosphate hydrolases"/>
    <property type="match status" value="1"/>
</dbReference>
<name>L0FW23_ECHVK</name>
<keyword evidence="3 8" id="KW-0479">Metal-binding</keyword>
<evidence type="ECO:0000256" key="3">
    <source>
        <dbReference type="ARBA" id="ARBA00022723"/>
    </source>
</evidence>
<dbReference type="GO" id="GO:0005525">
    <property type="term" value="F:GTP binding"/>
    <property type="evidence" value="ECO:0007669"/>
    <property type="project" value="UniProtKB-UniRule"/>
</dbReference>
<dbReference type="eggNOG" id="COG0536">
    <property type="taxonomic scope" value="Bacteria"/>
</dbReference>
<evidence type="ECO:0000256" key="8">
    <source>
        <dbReference type="HAMAP-Rule" id="MF_01454"/>
    </source>
</evidence>
<dbReference type="HAMAP" id="MF_01454">
    <property type="entry name" value="GTPase_Obg"/>
    <property type="match status" value="1"/>
</dbReference>
<proteinExistence type="inferred from homology"/>
<dbReference type="InterPro" id="IPR014100">
    <property type="entry name" value="GTP-bd_Obg/CgtA"/>
</dbReference>
<comment type="function">
    <text evidence="8">An essential GTPase which binds GTP, GDP and possibly (p)ppGpp with moderate affinity, with high nucleotide exchange rates and a fairly low GTP hydrolysis rate. Plays a role in control of the cell cycle, stress response, ribosome biogenesis and in those bacteria that undergo differentiation, in morphogenesis control.</text>
</comment>
<evidence type="ECO:0000256" key="9">
    <source>
        <dbReference type="SAM" id="MobiDB-lite"/>
    </source>
</evidence>
<feature type="region of interest" description="Disordered" evidence="9">
    <location>
        <begin position="18"/>
        <end position="46"/>
    </location>
</feature>
<organism evidence="12 13">
    <name type="scientific">Echinicola vietnamensis (strain DSM 17526 / LMG 23754 / KMM 6221)</name>
    <dbReference type="NCBI Taxonomy" id="926556"/>
    <lineage>
        <taxon>Bacteria</taxon>
        <taxon>Pseudomonadati</taxon>
        <taxon>Bacteroidota</taxon>
        <taxon>Cytophagia</taxon>
        <taxon>Cytophagales</taxon>
        <taxon>Cyclobacteriaceae</taxon>
        <taxon>Echinicola</taxon>
    </lineage>
</organism>
<dbReference type="GO" id="GO:0000287">
    <property type="term" value="F:magnesium ion binding"/>
    <property type="evidence" value="ECO:0007669"/>
    <property type="project" value="InterPro"/>
</dbReference>
<dbReference type="NCBIfam" id="NF008955">
    <property type="entry name" value="PRK12297.1"/>
    <property type="match status" value="1"/>
</dbReference>
<evidence type="ECO:0000259" key="10">
    <source>
        <dbReference type="PROSITE" id="PS51710"/>
    </source>
</evidence>
<dbReference type="NCBIfam" id="NF008956">
    <property type="entry name" value="PRK12299.1"/>
    <property type="match status" value="1"/>
</dbReference>
<dbReference type="CDD" id="cd01898">
    <property type="entry name" value="Obg"/>
    <property type="match status" value="1"/>
</dbReference>
<keyword evidence="7 8" id="KW-0342">GTP-binding</keyword>
<dbReference type="InterPro" id="IPR045086">
    <property type="entry name" value="OBG_GTPase"/>
</dbReference>
<comment type="similarity">
    <text evidence="1 8">Belongs to the TRAFAC class OBG-HflX-like GTPase superfamily. OBG GTPase family.</text>
</comment>
<evidence type="ECO:0000313" key="13">
    <source>
        <dbReference type="Proteomes" id="UP000010796"/>
    </source>
</evidence>
<evidence type="ECO:0000256" key="1">
    <source>
        <dbReference type="ARBA" id="ARBA00007699"/>
    </source>
</evidence>
<dbReference type="RefSeq" id="WP_015264436.1">
    <property type="nucleotide sequence ID" value="NC_019904.1"/>
</dbReference>
<dbReference type="STRING" id="926556.Echvi_0592"/>
<dbReference type="InterPro" id="IPR027417">
    <property type="entry name" value="P-loop_NTPase"/>
</dbReference>
<dbReference type="AlphaFoldDB" id="L0FW23"/>
<dbReference type="PANTHER" id="PTHR11702">
    <property type="entry name" value="DEVELOPMENTALLY REGULATED GTP-BINDING PROTEIN-RELATED"/>
    <property type="match status" value="1"/>
</dbReference>
<feature type="binding site" evidence="8">
    <location>
        <begin position="216"/>
        <end position="219"/>
    </location>
    <ligand>
        <name>GTP</name>
        <dbReference type="ChEBI" id="CHEBI:37565"/>
    </ligand>
</feature>
<reference evidence="13" key="1">
    <citation type="submission" date="2012-02" db="EMBL/GenBank/DDBJ databases">
        <title>The complete genome of Echinicola vietnamensis DSM 17526.</title>
        <authorList>
            <person name="Lucas S."/>
            <person name="Copeland A."/>
            <person name="Lapidus A."/>
            <person name="Glavina del Rio T."/>
            <person name="Dalin E."/>
            <person name="Tice H."/>
            <person name="Bruce D."/>
            <person name="Goodwin L."/>
            <person name="Pitluck S."/>
            <person name="Peters L."/>
            <person name="Ovchinnikova G."/>
            <person name="Teshima H."/>
            <person name="Kyrpides N."/>
            <person name="Mavromatis K."/>
            <person name="Ivanova N."/>
            <person name="Brettin T."/>
            <person name="Detter J.C."/>
            <person name="Han C."/>
            <person name="Larimer F."/>
            <person name="Land M."/>
            <person name="Hauser L."/>
            <person name="Markowitz V."/>
            <person name="Cheng J.-F."/>
            <person name="Hugenholtz P."/>
            <person name="Woyke T."/>
            <person name="Wu D."/>
            <person name="Brambilla E."/>
            <person name="Klenk H.-P."/>
            <person name="Eisen J.A."/>
        </authorList>
    </citation>
    <scope>NUCLEOTIDE SEQUENCE [LARGE SCALE GENOMIC DNA]</scope>
    <source>
        <strain evidence="13">DSM 17526 / LMG 23754 / KMM 6221</strain>
    </source>
</reference>
<dbReference type="KEGG" id="evi:Echvi_0592"/>
<dbReference type="InterPro" id="IPR006074">
    <property type="entry name" value="GTP1-OBG_CS"/>
</dbReference>
<dbReference type="OrthoDB" id="9807318at2"/>
<feature type="binding site" evidence="8">
    <location>
        <begin position="310"/>
        <end position="312"/>
    </location>
    <ligand>
        <name>GTP</name>
        <dbReference type="ChEBI" id="CHEBI:37565"/>
    </ligand>
</feature>
<dbReference type="InterPro" id="IPR006169">
    <property type="entry name" value="GTP1_OBG_dom"/>
</dbReference>
<dbReference type="GO" id="GO:0005737">
    <property type="term" value="C:cytoplasm"/>
    <property type="evidence" value="ECO:0007669"/>
    <property type="project" value="UniProtKB-SubCell"/>
</dbReference>
<feature type="domain" description="Obg" evidence="11">
    <location>
        <begin position="4"/>
        <end position="162"/>
    </location>
</feature>
<keyword evidence="5 8" id="KW-0378">Hydrolase</keyword>
<dbReference type="PROSITE" id="PS51883">
    <property type="entry name" value="OBG"/>
    <property type="match status" value="1"/>
</dbReference>
<evidence type="ECO:0000259" key="11">
    <source>
        <dbReference type="PROSITE" id="PS51883"/>
    </source>
</evidence>
<dbReference type="FunFam" id="2.70.210.12:FF:000001">
    <property type="entry name" value="GTPase Obg"/>
    <property type="match status" value="1"/>
</dbReference>
<feature type="binding site" evidence="8">
    <location>
        <begin position="169"/>
        <end position="176"/>
    </location>
    <ligand>
        <name>GTP</name>
        <dbReference type="ChEBI" id="CHEBI:37565"/>
    </ligand>
</feature>
<dbReference type="InterPro" id="IPR036726">
    <property type="entry name" value="GTP1_OBG_dom_sf"/>
</dbReference>
<feature type="binding site" evidence="8">
    <location>
        <position position="176"/>
    </location>
    <ligand>
        <name>Mg(2+)</name>
        <dbReference type="ChEBI" id="CHEBI:18420"/>
    </ligand>
</feature>
<dbReference type="HOGENOM" id="CLU_011747_2_0_10"/>
<dbReference type="NCBIfam" id="TIGR02729">
    <property type="entry name" value="Obg_CgtA"/>
    <property type="match status" value="1"/>
</dbReference>
<dbReference type="SUPFAM" id="SSF52540">
    <property type="entry name" value="P-loop containing nucleoside triphosphate hydrolases"/>
    <property type="match status" value="1"/>
</dbReference>
<protein>
    <recommendedName>
        <fullName evidence="8">GTPase Obg</fullName>
        <ecNumber evidence="8">3.6.5.-</ecNumber>
    </recommendedName>
    <alternativeName>
        <fullName evidence="8">GTP-binding protein Obg</fullName>
    </alternativeName>
</protein>
<dbReference type="InterPro" id="IPR031167">
    <property type="entry name" value="G_OBG"/>
</dbReference>
<dbReference type="Pfam" id="PF01018">
    <property type="entry name" value="GTP1_OBG"/>
    <property type="match status" value="1"/>
</dbReference>
<dbReference type="EMBL" id="CP003346">
    <property type="protein sequence ID" value="AGA76870.1"/>
    <property type="molecule type" value="Genomic_DNA"/>
</dbReference>
<evidence type="ECO:0000256" key="7">
    <source>
        <dbReference type="ARBA" id="ARBA00023134"/>
    </source>
</evidence>
<feature type="binding site" evidence="8">
    <location>
        <begin position="283"/>
        <end position="286"/>
    </location>
    <ligand>
        <name>GTP</name>
        <dbReference type="ChEBI" id="CHEBI:37565"/>
    </ligand>
</feature>
<dbReference type="InterPro" id="IPR006073">
    <property type="entry name" value="GTP-bd"/>
</dbReference>
<evidence type="ECO:0000256" key="4">
    <source>
        <dbReference type="ARBA" id="ARBA00022741"/>
    </source>
</evidence>
<dbReference type="SUPFAM" id="SSF82051">
    <property type="entry name" value="Obg GTP-binding protein N-terminal domain"/>
    <property type="match status" value="1"/>
</dbReference>
<accession>L0FW23</accession>
<evidence type="ECO:0000313" key="12">
    <source>
        <dbReference type="EMBL" id="AGA76870.1"/>
    </source>
</evidence>
<dbReference type="Pfam" id="PF01926">
    <property type="entry name" value="MMR_HSR1"/>
    <property type="match status" value="1"/>
</dbReference>
<comment type="subcellular location">
    <subcellularLocation>
        <location evidence="8">Cytoplasm</location>
    </subcellularLocation>
</comment>
<keyword evidence="6 8" id="KW-0460">Magnesium</keyword>
<comment type="cofactor">
    <cofactor evidence="8">
        <name>Mg(2+)</name>
        <dbReference type="ChEBI" id="CHEBI:18420"/>
    </cofactor>
</comment>